<gene>
    <name evidence="7" type="ORF">HXL70_01450</name>
</gene>
<dbReference type="SMART" id="SM00316">
    <property type="entry name" value="S1"/>
    <property type="match status" value="1"/>
</dbReference>
<sequence>MNRVILSASTDETILAVTRQHKLVDLEIEQQINTEIVGCIYKGVVKNIVPAVDGIFVDIGIGKNAFLRRKDLLNEKRFPTEGSPILAQVIKSDTDMKGALITEKISMFGKYAVTLSGTGYIGVSKKIRQESVRKRLKEIGKEICAEHMGLIIRTTAENADMDEFRKDITRLKENWDIIQKRFRMEKSPTLLYRESDIIVKALRDYVNKGMEILITDNRKIYERICKLNESEHTIEPDKISLYKERMPLLKKEKIEEQIHLLFKRRVELPSGGSLIIEDTEALTVIDVNSGAFNRQGIPHEEAVYLINQEAAIEIARQVRLRGIGGMILIDFIDMQKENQKKDIVGILQRELKKDKVKSIVCGMTSLGLVEMTRKRTTHSLIKNYCDICPICNGTGHILSVQSVIQQIHRELETVKRYGGARDLVIRCHPEVAALLKEEQKSGYFMKYFNRNIMIEENDHSNREVYSVLSSLK</sequence>
<dbReference type="GO" id="GO:0006364">
    <property type="term" value="P:rRNA processing"/>
    <property type="evidence" value="ECO:0007669"/>
    <property type="project" value="TreeGrafter"/>
</dbReference>
<proteinExistence type="predicted"/>
<dbReference type="InterPro" id="IPR004659">
    <property type="entry name" value="RNase_E/G"/>
</dbReference>
<dbReference type="NCBIfam" id="TIGR00757">
    <property type="entry name" value="RNaseEG"/>
    <property type="match status" value="1"/>
</dbReference>
<dbReference type="GO" id="GO:0004540">
    <property type="term" value="F:RNA nuclease activity"/>
    <property type="evidence" value="ECO:0007669"/>
    <property type="project" value="InterPro"/>
</dbReference>
<evidence type="ECO:0000256" key="4">
    <source>
        <dbReference type="ARBA" id="ARBA00022842"/>
    </source>
</evidence>
<keyword evidence="5" id="KW-0694">RNA-binding</keyword>
<accession>A0A930B782</accession>
<dbReference type="GO" id="GO:0005737">
    <property type="term" value="C:cytoplasm"/>
    <property type="evidence" value="ECO:0007669"/>
    <property type="project" value="TreeGrafter"/>
</dbReference>
<organism evidence="7 8">
    <name type="scientific">Dialister invisus</name>
    <dbReference type="NCBI Taxonomy" id="218538"/>
    <lineage>
        <taxon>Bacteria</taxon>
        <taxon>Bacillati</taxon>
        <taxon>Bacillota</taxon>
        <taxon>Negativicutes</taxon>
        <taxon>Veillonellales</taxon>
        <taxon>Veillonellaceae</taxon>
        <taxon>Dialister</taxon>
    </lineage>
</organism>
<comment type="cofactor">
    <cofactor evidence="1">
        <name>Mg(2+)</name>
        <dbReference type="ChEBI" id="CHEBI:18420"/>
    </cofactor>
</comment>
<dbReference type="Pfam" id="PF10150">
    <property type="entry name" value="RNase_E_G"/>
    <property type="match status" value="1"/>
</dbReference>
<dbReference type="CDD" id="cd04453">
    <property type="entry name" value="S1_RNase_E"/>
    <property type="match status" value="1"/>
</dbReference>
<keyword evidence="2" id="KW-0479">Metal-binding</keyword>
<dbReference type="PANTHER" id="PTHR30001">
    <property type="entry name" value="RIBONUCLEASE"/>
    <property type="match status" value="1"/>
</dbReference>
<dbReference type="GO" id="GO:0046872">
    <property type="term" value="F:metal ion binding"/>
    <property type="evidence" value="ECO:0007669"/>
    <property type="project" value="UniProtKB-KW"/>
</dbReference>
<dbReference type="Proteomes" id="UP000757890">
    <property type="component" value="Unassembled WGS sequence"/>
</dbReference>
<evidence type="ECO:0000256" key="5">
    <source>
        <dbReference type="ARBA" id="ARBA00022884"/>
    </source>
</evidence>
<dbReference type="GO" id="GO:0003723">
    <property type="term" value="F:RNA binding"/>
    <property type="evidence" value="ECO:0007669"/>
    <property type="project" value="UniProtKB-KW"/>
</dbReference>
<dbReference type="InterPro" id="IPR012340">
    <property type="entry name" value="NA-bd_OB-fold"/>
</dbReference>
<evidence type="ECO:0000256" key="3">
    <source>
        <dbReference type="ARBA" id="ARBA00022801"/>
    </source>
</evidence>
<evidence type="ECO:0000313" key="8">
    <source>
        <dbReference type="Proteomes" id="UP000757890"/>
    </source>
</evidence>
<dbReference type="EMBL" id="JABZMK010000002">
    <property type="protein sequence ID" value="MBF1128706.1"/>
    <property type="molecule type" value="Genomic_DNA"/>
</dbReference>
<evidence type="ECO:0000256" key="1">
    <source>
        <dbReference type="ARBA" id="ARBA00001946"/>
    </source>
</evidence>
<protein>
    <submittedName>
        <fullName evidence="7">Rne/Rng family ribonuclease</fullName>
    </submittedName>
</protein>
<dbReference type="GO" id="GO:0016787">
    <property type="term" value="F:hydrolase activity"/>
    <property type="evidence" value="ECO:0007669"/>
    <property type="project" value="UniProtKB-KW"/>
</dbReference>
<dbReference type="PANTHER" id="PTHR30001:SF0">
    <property type="entry name" value="RIBONUCLEASE G"/>
    <property type="match status" value="1"/>
</dbReference>
<comment type="caution">
    <text evidence="7">The sequence shown here is derived from an EMBL/GenBank/DDBJ whole genome shotgun (WGS) entry which is preliminary data.</text>
</comment>
<dbReference type="AlphaFoldDB" id="A0A930B782"/>
<dbReference type="Gene3D" id="2.40.50.140">
    <property type="entry name" value="Nucleic acid-binding proteins"/>
    <property type="match status" value="1"/>
</dbReference>
<dbReference type="InterPro" id="IPR019307">
    <property type="entry name" value="RNA-bd_AU-1/RNase_E/G"/>
</dbReference>
<dbReference type="Gene3D" id="3.40.1260.20">
    <property type="entry name" value="Ribonuclease E, catalytic domain"/>
    <property type="match status" value="1"/>
</dbReference>
<keyword evidence="4" id="KW-0460">Magnesium</keyword>
<evidence type="ECO:0000256" key="2">
    <source>
        <dbReference type="ARBA" id="ARBA00022723"/>
    </source>
</evidence>
<dbReference type="RefSeq" id="WP_276638593.1">
    <property type="nucleotide sequence ID" value="NZ_JBKXBJ010000002.1"/>
</dbReference>
<dbReference type="InterPro" id="IPR003029">
    <property type="entry name" value="S1_domain"/>
</dbReference>
<keyword evidence="3" id="KW-0378">Hydrolase</keyword>
<dbReference type="PROSITE" id="PS50126">
    <property type="entry name" value="S1"/>
    <property type="match status" value="1"/>
</dbReference>
<evidence type="ECO:0000259" key="6">
    <source>
        <dbReference type="PROSITE" id="PS50126"/>
    </source>
</evidence>
<dbReference type="SUPFAM" id="SSF50249">
    <property type="entry name" value="Nucleic acid-binding proteins"/>
    <property type="match status" value="1"/>
</dbReference>
<feature type="domain" description="S1 motif" evidence="6">
    <location>
        <begin position="38"/>
        <end position="104"/>
    </location>
</feature>
<evidence type="ECO:0000313" key="7">
    <source>
        <dbReference type="EMBL" id="MBF1128706.1"/>
    </source>
</evidence>
<name>A0A930B782_9FIRM</name>
<reference evidence="7" key="1">
    <citation type="submission" date="2020-04" db="EMBL/GenBank/DDBJ databases">
        <title>Deep metagenomics examines the oral microbiome during advanced dental caries in children, revealing novel taxa and co-occurrences with host molecules.</title>
        <authorList>
            <person name="Baker J.L."/>
            <person name="Morton J.T."/>
            <person name="Dinis M."/>
            <person name="Alvarez R."/>
            <person name="Tran N.C."/>
            <person name="Knight R."/>
            <person name="Edlund A."/>
        </authorList>
    </citation>
    <scope>NUCLEOTIDE SEQUENCE</scope>
    <source>
        <strain evidence="7">JCVI_32_bin.14</strain>
    </source>
</reference>